<reference evidence="2" key="1">
    <citation type="submission" date="2020-09" db="EMBL/GenBank/DDBJ databases">
        <title>Genome-Enabled Discovery of Anthraquinone Biosynthesis in Senna tora.</title>
        <authorList>
            <person name="Kang S.-H."/>
            <person name="Pandey R.P."/>
            <person name="Lee C.-M."/>
            <person name="Sim J.-S."/>
            <person name="Jeong J.-T."/>
            <person name="Choi B.-S."/>
            <person name="Jung M."/>
            <person name="Ginzburg D."/>
            <person name="Zhao K."/>
            <person name="Won S.Y."/>
            <person name="Oh T.-J."/>
            <person name="Yu Y."/>
            <person name="Kim N.-H."/>
            <person name="Lee O.R."/>
            <person name="Lee T.-H."/>
            <person name="Bashyal P."/>
            <person name="Kim T.-S."/>
            <person name="Lee W.-H."/>
            <person name="Kawkins C."/>
            <person name="Kim C.-K."/>
            <person name="Kim J.S."/>
            <person name="Ahn B.O."/>
            <person name="Rhee S.Y."/>
            <person name="Sohng J.K."/>
        </authorList>
    </citation>
    <scope>NUCLEOTIDE SEQUENCE</scope>
    <source>
        <tissue evidence="2">Leaf</tissue>
    </source>
</reference>
<feature type="region of interest" description="Disordered" evidence="1">
    <location>
        <begin position="293"/>
        <end position="312"/>
    </location>
</feature>
<evidence type="ECO:0000256" key="1">
    <source>
        <dbReference type="SAM" id="MobiDB-lite"/>
    </source>
</evidence>
<comment type="caution">
    <text evidence="2">The sequence shown here is derived from an EMBL/GenBank/DDBJ whole genome shotgun (WGS) entry which is preliminary data.</text>
</comment>
<evidence type="ECO:0000313" key="2">
    <source>
        <dbReference type="EMBL" id="KAF7821587.1"/>
    </source>
</evidence>
<keyword evidence="3" id="KW-1185">Reference proteome</keyword>
<name>A0A834WG76_9FABA</name>
<protein>
    <submittedName>
        <fullName evidence="2">Uncharacterized protein</fullName>
    </submittedName>
</protein>
<proteinExistence type="predicted"/>
<sequence length="622" mass="72166">MTSHTFHGITSPIVAFNPLGFPNTTRSDRPNSCVKSTRIPKYNVKRSIQSADSIHNLFRHDLTHLSCDHEPHLSIKSTRIPKYNVKRSFSLTSATTHLNLFFLSSFEIQSRHSIQNMFRHDLTHLPFDHERHHNIKSTRISKYNGKRSDMTLLLCDHETNSSIKSTRIPTYNAKRSFSLTCATTRLNLYCLSSFETQSQFSIHNVVRQDLTHLPCDHEHNLSIKSTRIPKYNAKRSDLTHLSCDHNPHSSIKSTRIPKYNGKRSDLTHLPYDHNPNSSIKSTRIPKYNGKRSDLTHLPCDHNPNSSIKSTRIPKYNGKRSIQSRFSIQNVFRHDLAHLPCDHEAHSSIKSTRIPKYNAKRSFSLSCATTRLNLHDLTHLPRDHKAHSSNKSTGIPKYNAKRSFSLTCATTRLNLYFLTSFEIQSRFSIQNVFRHDLAHLPCDHEAHSSIKSTWIPKYNVKRSFSFSCATTHLNLQDLTHLPCNHEHHSSIKSSRAPKYNAERSFSLTYARTRLNLYFLSSFEIQSRFLIQNVFRYDLTHLPRDNEPHSRIKSTRIPKYNAKRSFSLTCATTRLNLYFLSSFKIQSRFSIQNVFKHELTHLRCDHDPNSSIKSSRIPKYKTKR</sequence>
<accession>A0A834WG76</accession>
<dbReference type="AlphaFoldDB" id="A0A834WG76"/>
<organism evidence="2 3">
    <name type="scientific">Senna tora</name>
    <dbReference type="NCBI Taxonomy" id="362788"/>
    <lineage>
        <taxon>Eukaryota</taxon>
        <taxon>Viridiplantae</taxon>
        <taxon>Streptophyta</taxon>
        <taxon>Embryophyta</taxon>
        <taxon>Tracheophyta</taxon>
        <taxon>Spermatophyta</taxon>
        <taxon>Magnoliopsida</taxon>
        <taxon>eudicotyledons</taxon>
        <taxon>Gunneridae</taxon>
        <taxon>Pentapetalae</taxon>
        <taxon>rosids</taxon>
        <taxon>fabids</taxon>
        <taxon>Fabales</taxon>
        <taxon>Fabaceae</taxon>
        <taxon>Caesalpinioideae</taxon>
        <taxon>Cassia clade</taxon>
        <taxon>Senna</taxon>
    </lineage>
</organism>
<feature type="region of interest" description="Disordered" evidence="1">
    <location>
        <begin position="241"/>
        <end position="287"/>
    </location>
</feature>
<gene>
    <name evidence="2" type="ORF">G2W53_027042</name>
</gene>
<dbReference type="Proteomes" id="UP000634136">
    <property type="component" value="Unassembled WGS sequence"/>
</dbReference>
<evidence type="ECO:0000313" key="3">
    <source>
        <dbReference type="Proteomes" id="UP000634136"/>
    </source>
</evidence>
<dbReference type="EMBL" id="JAAIUW010000008">
    <property type="protein sequence ID" value="KAF7821587.1"/>
    <property type="molecule type" value="Genomic_DNA"/>
</dbReference>